<dbReference type="Pfam" id="PF11706">
    <property type="entry name" value="zf-CGNR"/>
    <property type="match status" value="1"/>
</dbReference>
<dbReference type="Proteomes" id="UP000676079">
    <property type="component" value="Chromosome"/>
</dbReference>
<dbReference type="Pfam" id="PF07336">
    <property type="entry name" value="ABATE"/>
    <property type="match status" value="1"/>
</dbReference>
<name>A0ABX8C0Q3_9ACTN</name>
<feature type="domain" description="Zinc finger CGNR" evidence="1">
    <location>
        <begin position="118"/>
        <end position="160"/>
    </location>
</feature>
<gene>
    <name evidence="2" type="ORF">KGD84_22030</name>
</gene>
<dbReference type="InterPro" id="IPR023286">
    <property type="entry name" value="ABATE_dom_sf"/>
</dbReference>
<dbReference type="PANTHER" id="PTHR35525">
    <property type="entry name" value="BLL6575 PROTEIN"/>
    <property type="match status" value="1"/>
</dbReference>
<dbReference type="SUPFAM" id="SSF160904">
    <property type="entry name" value="Jann2411-like"/>
    <property type="match status" value="1"/>
</dbReference>
<evidence type="ECO:0000313" key="2">
    <source>
        <dbReference type="EMBL" id="QUX26138.1"/>
    </source>
</evidence>
<accession>A0ABX8C0Q3</accession>
<dbReference type="PANTHER" id="PTHR35525:SF3">
    <property type="entry name" value="BLL6575 PROTEIN"/>
    <property type="match status" value="1"/>
</dbReference>
<proteinExistence type="predicted"/>
<dbReference type="InterPro" id="IPR021005">
    <property type="entry name" value="Znf_CGNR"/>
</dbReference>
<protein>
    <submittedName>
        <fullName evidence="2">CGNR zinc finger domain-containing protein</fullName>
    </submittedName>
</protein>
<reference evidence="2 3" key="1">
    <citation type="submission" date="2021-05" db="EMBL/GenBank/DDBJ databases">
        <title>Direct Submission.</title>
        <authorList>
            <person name="Li K."/>
            <person name="Gao J."/>
        </authorList>
    </citation>
    <scope>NUCLEOTIDE SEQUENCE [LARGE SCALE GENOMIC DNA]</scope>
    <source>
        <strain evidence="2 3">Mg02</strain>
    </source>
</reference>
<sequence length="167" mass="18146">MDLLNTRWIAGGVDHDLLRVPGGLERWLADNGLTDRFPADEAFLPPLLRVRDALAELVAEPGSPAAAAGLNEALAHGSVRRLLGRQGPDTAVDLDDPSWGPAWAAAADYLDLLRAPDRIRRCGHPDCVLYFFDTSKNGTRRWCSMAGCGNRAKAARHQARARADRPA</sequence>
<organism evidence="2 3">
    <name type="scientific">Nocardiopsis changdeensis</name>
    <dbReference type="NCBI Taxonomy" id="2831969"/>
    <lineage>
        <taxon>Bacteria</taxon>
        <taxon>Bacillati</taxon>
        <taxon>Actinomycetota</taxon>
        <taxon>Actinomycetes</taxon>
        <taxon>Streptosporangiales</taxon>
        <taxon>Nocardiopsidaceae</taxon>
        <taxon>Nocardiopsis</taxon>
    </lineage>
</organism>
<dbReference type="InterPro" id="IPR010852">
    <property type="entry name" value="ABATE"/>
</dbReference>
<dbReference type="Gene3D" id="1.10.3300.10">
    <property type="entry name" value="Jann2411-like domain"/>
    <property type="match status" value="1"/>
</dbReference>
<keyword evidence="3" id="KW-1185">Reference proteome</keyword>
<evidence type="ECO:0000259" key="1">
    <source>
        <dbReference type="Pfam" id="PF11706"/>
    </source>
</evidence>
<evidence type="ECO:0000313" key="3">
    <source>
        <dbReference type="Proteomes" id="UP000676079"/>
    </source>
</evidence>
<dbReference type="EMBL" id="CP074133">
    <property type="protein sequence ID" value="QUX26138.1"/>
    <property type="molecule type" value="Genomic_DNA"/>
</dbReference>